<accession>A0AAE3VQV7</accession>
<keyword evidence="3" id="KW-1185">Reference proteome</keyword>
<dbReference type="AlphaFoldDB" id="A0AAE3VQV7"/>
<reference evidence="2" key="1">
    <citation type="submission" date="2023-07" db="EMBL/GenBank/DDBJ databases">
        <title>Genomic Encyclopedia of Type Strains, Phase IV (KMG-IV): sequencing the most valuable type-strain genomes for metagenomic binning, comparative biology and taxonomic classification.</title>
        <authorList>
            <person name="Goeker M."/>
        </authorList>
    </citation>
    <scope>NUCLEOTIDE SEQUENCE</scope>
    <source>
        <strain evidence="2">DSM 21202</strain>
    </source>
</reference>
<evidence type="ECO:0000259" key="1">
    <source>
        <dbReference type="Pfam" id="PF01575"/>
    </source>
</evidence>
<gene>
    <name evidence="2" type="ORF">J2S73_003145</name>
</gene>
<evidence type="ECO:0000313" key="3">
    <source>
        <dbReference type="Proteomes" id="UP001229244"/>
    </source>
</evidence>
<dbReference type="EMBL" id="JAUSUL010000003">
    <property type="protein sequence ID" value="MDQ0316669.1"/>
    <property type="molecule type" value="Genomic_DNA"/>
</dbReference>
<dbReference type="CDD" id="cd03454">
    <property type="entry name" value="YdeM"/>
    <property type="match status" value="1"/>
</dbReference>
<evidence type="ECO:0000313" key="2">
    <source>
        <dbReference type="EMBL" id="MDQ0316669.1"/>
    </source>
</evidence>
<dbReference type="InterPro" id="IPR052342">
    <property type="entry name" value="MCH/BMMD"/>
</dbReference>
<dbReference type="Proteomes" id="UP001229244">
    <property type="component" value="Unassembled WGS sequence"/>
</dbReference>
<dbReference type="PANTHER" id="PTHR43664:SF1">
    <property type="entry name" value="BETA-METHYLMALYL-COA DEHYDRATASE"/>
    <property type="match status" value="1"/>
</dbReference>
<comment type="caution">
    <text evidence="2">The sequence shown here is derived from an EMBL/GenBank/DDBJ whole genome shotgun (WGS) entry which is preliminary data.</text>
</comment>
<dbReference type="Pfam" id="PF01575">
    <property type="entry name" value="MaoC_dehydratas"/>
    <property type="match status" value="1"/>
</dbReference>
<feature type="domain" description="MaoC-like" evidence="1">
    <location>
        <begin position="12"/>
        <end position="114"/>
    </location>
</feature>
<sequence length="152" mass="16286">MQKTTFFEDFTVGQVIELGSAPVTDAMITDFATEFDPRPVYLDPAVGSEAGLGGIVASGWHVCALAMRLVCDRLLSHAASGGSPGIERVSWIRPVRPGDHLTATMEATSVRALRSRPDLGIVGFTLTLTNGDDQPVMEWDAPILFERRAAAA</sequence>
<proteinExistence type="predicted"/>
<organism evidence="2 3">
    <name type="scientific">Amorphus orientalis</name>
    <dbReference type="NCBI Taxonomy" id="649198"/>
    <lineage>
        <taxon>Bacteria</taxon>
        <taxon>Pseudomonadati</taxon>
        <taxon>Pseudomonadota</taxon>
        <taxon>Alphaproteobacteria</taxon>
        <taxon>Hyphomicrobiales</taxon>
        <taxon>Amorphaceae</taxon>
        <taxon>Amorphus</taxon>
    </lineage>
</organism>
<dbReference type="Gene3D" id="3.10.129.10">
    <property type="entry name" value="Hotdog Thioesterase"/>
    <property type="match status" value="1"/>
</dbReference>
<dbReference type="InterPro" id="IPR029069">
    <property type="entry name" value="HotDog_dom_sf"/>
</dbReference>
<dbReference type="SUPFAM" id="SSF54637">
    <property type="entry name" value="Thioesterase/thiol ester dehydrase-isomerase"/>
    <property type="match status" value="1"/>
</dbReference>
<dbReference type="PANTHER" id="PTHR43664">
    <property type="entry name" value="MONOAMINE OXIDASE-RELATED"/>
    <property type="match status" value="1"/>
</dbReference>
<protein>
    <submittedName>
        <fullName evidence="2">Acyl dehydratase</fullName>
    </submittedName>
</protein>
<dbReference type="InterPro" id="IPR002539">
    <property type="entry name" value="MaoC-like_dom"/>
</dbReference>
<dbReference type="RefSeq" id="WP_306886550.1">
    <property type="nucleotide sequence ID" value="NZ_JAUSUL010000003.1"/>
</dbReference>
<name>A0AAE3VQV7_9HYPH</name>